<accession>A0A3A1YPB4</accession>
<comment type="caution">
    <text evidence="2">The sequence shown here is derived from an EMBL/GenBank/DDBJ whole genome shotgun (WGS) entry which is preliminary data.</text>
</comment>
<dbReference type="InterPro" id="IPR005519">
    <property type="entry name" value="Acid_phosphat_B-like"/>
</dbReference>
<evidence type="ECO:0000313" key="3">
    <source>
        <dbReference type="Proteomes" id="UP000265916"/>
    </source>
</evidence>
<dbReference type="PIRSF" id="PIRSF019271">
    <property type="entry name" value="Acid_Ptase_C"/>
    <property type="match status" value="1"/>
</dbReference>
<dbReference type="InterPro" id="IPR006423">
    <property type="entry name" value="Lipo_e_P4"/>
</dbReference>
<dbReference type="Proteomes" id="UP000265916">
    <property type="component" value="Unassembled WGS sequence"/>
</dbReference>
<dbReference type="SFLD" id="SFLDG01125">
    <property type="entry name" value="C1.1:_Acid_Phosphatase_Like"/>
    <property type="match status" value="1"/>
</dbReference>
<dbReference type="NCBIfam" id="TIGR01533">
    <property type="entry name" value="lipo_e_P4"/>
    <property type="match status" value="1"/>
</dbReference>
<proteinExistence type="predicted"/>
<keyword evidence="2" id="KW-0449">Lipoprotein</keyword>
<dbReference type="EMBL" id="NRJG01000042">
    <property type="protein sequence ID" value="RIY39089.1"/>
    <property type="molecule type" value="Genomic_DNA"/>
</dbReference>
<dbReference type="SUPFAM" id="SSF56784">
    <property type="entry name" value="HAD-like"/>
    <property type="match status" value="1"/>
</dbReference>
<dbReference type="Pfam" id="PF03767">
    <property type="entry name" value="Acid_phosphat_B"/>
    <property type="match status" value="1"/>
</dbReference>
<evidence type="ECO:0000313" key="2">
    <source>
        <dbReference type="EMBL" id="RIY39089.1"/>
    </source>
</evidence>
<name>A0A3A1YPB4_9GAMM</name>
<keyword evidence="3" id="KW-1185">Reference proteome</keyword>
<reference evidence="2 3" key="1">
    <citation type="submission" date="2017-08" db="EMBL/GenBank/DDBJ databases">
        <title>Reclassification of Bisgaard taxon 37 and 44.</title>
        <authorList>
            <person name="Christensen H."/>
        </authorList>
    </citation>
    <scope>NUCLEOTIDE SEQUENCE [LARGE SCALE GENOMIC DNA]</scope>
    <source>
        <strain evidence="2 3">111</strain>
    </source>
</reference>
<dbReference type="GO" id="GO:0009279">
    <property type="term" value="C:cell outer membrane"/>
    <property type="evidence" value="ECO:0007669"/>
    <property type="project" value="InterPro"/>
</dbReference>
<dbReference type="SFLD" id="SFLDS00003">
    <property type="entry name" value="Haloacid_Dehalogenase"/>
    <property type="match status" value="1"/>
</dbReference>
<sequence>MSCKNFLAHSRQFIFKRHKVKKVFPKLLVSALAAVTLAACSTNPSTSANASAESTVTLTPAQVSGQFLVAATAWVQNAGEYRALSYQAFNYATLAFDNAKAVKGKAKAVVVDLDETMIDNAAYQGGVAKYGIPFSSQTWGKWEREGNPKVSPGALEFAKYVTSKGGKVFYVSNRRAENWDATQATLKALGFPEVTKETLLLKDKESNKNARFAQAGQNYNVVLYVGDNLQDFPDTYKIRDNAGRIDWVDANRKNFGVKYIVLPNPMYGSWISTLVPDFYKNSLSGQNQIILDAIKAWDLSNFK</sequence>
<dbReference type="PANTHER" id="PTHR31284">
    <property type="entry name" value="ACID PHOSPHATASE-LIKE PROTEIN"/>
    <property type="match status" value="1"/>
</dbReference>
<dbReference type="Gene3D" id="3.40.50.1000">
    <property type="entry name" value="HAD superfamily/HAD-like"/>
    <property type="match status" value="1"/>
</dbReference>
<dbReference type="PANTHER" id="PTHR31284:SF10">
    <property type="entry name" value="ACID PHOSPHATASE-LIKE PROTEIN"/>
    <property type="match status" value="1"/>
</dbReference>
<protein>
    <submittedName>
        <fullName evidence="2">5'-nucleotidase, lipoprotein e(P4) family</fullName>
    </submittedName>
</protein>
<gene>
    <name evidence="2" type="ORF">CKF58_02845</name>
</gene>
<dbReference type="InterPro" id="IPR036412">
    <property type="entry name" value="HAD-like_sf"/>
</dbReference>
<dbReference type="OrthoDB" id="395856at2"/>
<dbReference type="InterPro" id="IPR023214">
    <property type="entry name" value="HAD_sf"/>
</dbReference>
<keyword evidence="1" id="KW-0732">Signal</keyword>
<evidence type="ECO:0000256" key="1">
    <source>
        <dbReference type="ARBA" id="ARBA00022729"/>
    </source>
</evidence>
<dbReference type="AlphaFoldDB" id="A0A3A1YPB4"/>
<organism evidence="2 3">
    <name type="scientific">Psittacicella hinzii</name>
    <dbReference type="NCBI Taxonomy" id="2028575"/>
    <lineage>
        <taxon>Bacteria</taxon>
        <taxon>Pseudomonadati</taxon>
        <taxon>Pseudomonadota</taxon>
        <taxon>Gammaproteobacteria</taxon>
        <taxon>Pasteurellales</taxon>
        <taxon>Psittacicellaceae</taxon>
        <taxon>Psittacicella</taxon>
    </lineage>
</organism>